<keyword evidence="3" id="KW-0539">Nucleus</keyword>
<evidence type="ECO:0000313" key="8">
    <source>
        <dbReference type="Proteomes" id="UP000009046"/>
    </source>
</evidence>
<reference evidence="6" key="1">
    <citation type="submission" date="2007-04" db="EMBL/GenBank/DDBJ databases">
        <title>Annotation of Pediculus humanus corporis strain USDA.</title>
        <authorList>
            <person name="Kirkness E."/>
            <person name="Hannick L."/>
            <person name="Hass B."/>
            <person name="Bruggner R."/>
            <person name="Lawson D."/>
            <person name="Bidwell S."/>
            <person name="Joardar V."/>
            <person name="Caler E."/>
            <person name="Walenz B."/>
            <person name="Inman J."/>
            <person name="Schobel S."/>
            <person name="Galinsky K."/>
            <person name="Amedeo P."/>
            <person name="Strausberg R."/>
        </authorList>
    </citation>
    <scope>NUCLEOTIDE SEQUENCE</scope>
    <source>
        <strain evidence="6">USDA</strain>
    </source>
</reference>
<dbReference type="STRING" id="121224.E0VUK4"/>
<dbReference type="GO" id="GO:0006357">
    <property type="term" value="P:regulation of transcription by RNA polymerase II"/>
    <property type="evidence" value="ECO:0007669"/>
    <property type="project" value="TreeGrafter"/>
</dbReference>
<evidence type="ECO:0000313" key="6">
    <source>
        <dbReference type="EMBL" id="EEB17060.1"/>
    </source>
</evidence>
<dbReference type="GO" id="GO:0043565">
    <property type="term" value="F:sequence-specific DNA binding"/>
    <property type="evidence" value="ECO:0007669"/>
    <property type="project" value="TreeGrafter"/>
</dbReference>
<dbReference type="RefSeq" id="XP_002429798.1">
    <property type="nucleotide sequence ID" value="XM_002429753.1"/>
</dbReference>
<evidence type="ECO:0000259" key="5">
    <source>
        <dbReference type="PROSITE" id="PS50800"/>
    </source>
</evidence>
<dbReference type="Pfam" id="PF02037">
    <property type="entry name" value="SAP"/>
    <property type="match status" value="1"/>
</dbReference>
<dbReference type="PANTHER" id="PTHR15683:SF8">
    <property type="entry name" value="SCAFFOLD ATTACHMENT FACTOR B, ISOFORM B"/>
    <property type="match status" value="1"/>
</dbReference>
<comment type="subcellular location">
    <subcellularLocation>
        <location evidence="1">Nucleus</location>
    </subcellularLocation>
</comment>
<dbReference type="VEuPathDB" id="VectorBase:PHUM451610"/>
<protein>
    <submittedName>
        <fullName evidence="6 7">Scaffold attachment factor B, putative</fullName>
    </submittedName>
</protein>
<dbReference type="PANTHER" id="PTHR15683">
    <property type="entry name" value="SCAFFOLD ATTACHMENT FACTOR B-RELATED"/>
    <property type="match status" value="1"/>
</dbReference>
<evidence type="ECO:0000256" key="2">
    <source>
        <dbReference type="ARBA" id="ARBA00022884"/>
    </source>
</evidence>
<dbReference type="PROSITE" id="PS50800">
    <property type="entry name" value="SAP"/>
    <property type="match status" value="1"/>
</dbReference>
<dbReference type="InterPro" id="IPR051738">
    <property type="entry name" value="SAF_Modulators"/>
</dbReference>
<evidence type="ECO:0000313" key="7">
    <source>
        <dbReference type="EnsemblMetazoa" id="PHUM451610-PA"/>
    </source>
</evidence>
<feature type="compositionally biased region" description="Basic and acidic residues" evidence="4">
    <location>
        <begin position="66"/>
        <end position="89"/>
    </location>
</feature>
<dbReference type="EMBL" id="DS235786">
    <property type="protein sequence ID" value="EEB17060.1"/>
    <property type="molecule type" value="Genomic_DNA"/>
</dbReference>
<dbReference type="EnsemblMetazoa" id="PHUM451610-RA">
    <property type="protein sequence ID" value="PHUM451610-PA"/>
    <property type="gene ID" value="PHUM451610"/>
</dbReference>
<dbReference type="SMART" id="SM00513">
    <property type="entry name" value="SAP"/>
    <property type="match status" value="1"/>
</dbReference>
<organism>
    <name type="scientific">Pediculus humanus subsp. corporis</name>
    <name type="common">Body louse</name>
    <dbReference type="NCBI Taxonomy" id="121224"/>
    <lineage>
        <taxon>Eukaryota</taxon>
        <taxon>Metazoa</taxon>
        <taxon>Ecdysozoa</taxon>
        <taxon>Arthropoda</taxon>
        <taxon>Hexapoda</taxon>
        <taxon>Insecta</taxon>
        <taxon>Pterygota</taxon>
        <taxon>Neoptera</taxon>
        <taxon>Paraneoptera</taxon>
        <taxon>Psocodea</taxon>
        <taxon>Troctomorpha</taxon>
        <taxon>Phthiraptera</taxon>
        <taxon>Anoplura</taxon>
        <taxon>Pediculidae</taxon>
        <taxon>Pediculus</taxon>
    </lineage>
</organism>
<evidence type="ECO:0000256" key="4">
    <source>
        <dbReference type="SAM" id="MobiDB-lite"/>
    </source>
</evidence>
<dbReference type="OMA" id="NEGADSM"/>
<name>E0VUK4_PEDHC</name>
<sequence>MSSDIELKKINDLRVIDLKLELEKRGLEKNGVKAVLLERLLKAMQNEGLDPEVYVFEVSNKTKRCSKSDGDKSLDESHVFDDNSEKDANEGADSMIVTDELGEEDISEINEIASSLPDKRCSEINEDNEKSIGTSIGNDISSLVTSTTENSTHIQVKKMSYEKGPDTCGLDNDDSINLDIADEEKLLAEDEEEQVKFDQKGKVIWINLINSMLDLI</sequence>
<dbReference type="AlphaFoldDB" id="E0VUK4"/>
<accession>E0VUK4</accession>
<evidence type="ECO:0000256" key="1">
    <source>
        <dbReference type="ARBA" id="ARBA00004123"/>
    </source>
</evidence>
<dbReference type="Proteomes" id="UP000009046">
    <property type="component" value="Unassembled WGS sequence"/>
</dbReference>
<reference evidence="7" key="3">
    <citation type="submission" date="2021-02" db="UniProtKB">
        <authorList>
            <consortium name="EnsemblMetazoa"/>
        </authorList>
    </citation>
    <scope>IDENTIFICATION</scope>
    <source>
        <strain evidence="7">USDA</strain>
    </source>
</reference>
<keyword evidence="8" id="KW-1185">Reference proteome</keyword>
<dbReference type="GO" id="GO:0005634">
    <property type="term" value="C:nucleus"/>
    <property type="evidence" value="ECO:0007669"/>
    <property type="project" value="UniProtKB-SubCell"/>
</dbReference>
<feature type="region of interest" description="Disordered" evidence="4">
    <location>
        <begin position="64"/>
        <end position="92"/>
    </location>
</feature>
<dbReference type="GeneID" id="8230331"/>
<dbReference type="EMBL" id="AAZO01005500">
    <property type="status" value="NOT_ANNOTATED_CDS"/>
    <property type="molecule type" value="Genomic_DNA"/>
</dbReference>
<gene>
    <name evidence="7" type="primary">8230331</name>
    <name evidence="6" type="ORF">Phum_PHUM451610</name>
</gene>
<dbReference type="InterPro" id="IPR003034">
    <property type="entry name" value="SAP_dom"/>
</dbReference>
<dbReference type="Gene3D" id="1.10.720.30">
    <property type="entry name" value="SAP domain"/>
    <property type="match status" value="1"/>
</dbReference>
<feature type="domain" description="SAP" evidence="5">
    <location>
        <begin position="10"/>
        <end position="44"/>
    </location>
</feature>
<dbReference type="InterPro" id="IPR036361">
    <property type="entry name" value="SAP_dom_sf"/>
</dbReference>
<dbReference type="GO" id="GO:0050684">
    <property type="term" value="P:regulation of mRNA processing"/>
    <property type="evidence" value="ECO:0007669"/>
    <property type="project" value="TreeGrafter"/>
</dbReference>
<dbReference type="SUPFAM" id="SSF68906">
    <property type="entry name" value="SAP domain"/>
    <property type="match status" value="1"/>
</dbReference>
<evidence type="ECO:0000256" key="3">
    <source>
        <dbReference type="ARBA" id="ARBA00023242"/>
    </source>
</evidence>
<proteinExistence type="predicted"/>
<dbReference type="CTD" id="8230331"/>
<keyword evidence="2" id="KW-0694">RNA-binding</keyword>
<reference evidence="6" key="2">
    <citation type="submission" date="2007-04" db="EMBL/GenBank/DDBJ databases">
        <title>The genome of the human body louse.</title>
        <authorList>
            <consortium name="The Human Body Louse Genome Consortium"/>
            <person name="Kirkness E."/>
            <person name="Walenz B."/>
            <person name="Hass B."/>
            <person name="Bruggner R."/>
            <person name="Strausberg R."/>
        </authorList>
    </citation>
    <scope>NUCLEOTIDE SEQUENCE</scope>
    <source>
        <strain evidence="6">USDA</strain>
    </source>
</reference>
<dbReference type="InParanoid" id="E0VUK4"/>
<dbReference type="KEGG" id="phu:Phum_PHUM451610"/>
<dbReference type="OrthoDB" id="79455at2759"/>
<dbReference type="HOGENOM" id="CLU_1279001_0_0_1"/>
<dbReference type="eggNOG" id="KOG4661">
    <property type="taxonomic scope" value="Eukaryota"/>
</dbReference>
<dbReference type="GO" id="GO:0003723">
    <property type="term" value="F:RNA binding"/>
    <property type="evidence" value="ECO:0007669"/>
    <property type="project" value="UniProtKB-KW"/>
</dbReference>